<protein>
    <submittedName>
        <fullName evidence="3">Uncharacterized protein</fullName>
    </submittedName>
</protein>
<dbReference type="EMBL" id="JACHVC010000012">
    <property type="protein sequence ID" value="MBC2607000.1"/>
    <property type="molecule type" value="Genomic_DNA"/>
</dbReference>
<comment type="caution">
    <text evidence="3">The sequence shown here is derived from an EMBL/GenBank/DDBJ whole genome shotgun (WGS) entry which is preliminary data.</text>
</comment>
<evidence type="ECO:0000256" key="2">
    <source>
        <dbReference type="SAM" id="Phobius"/>
    </source>
</evidence>
<gene>
    <name evidence="3" type="ORF">H5P27_13180</name>
</gene>
<reference evidence="3 4" key="1">
    <citation type="submission" date="2020-07" db="EMBL/GenBank/DDBJ databases">
        <authorList>
            <person name="Feng X."/>
        </authorList>
    </citation>
    <scope>NUCLEOTIDE SEQUENCE [LARGE SCALE GENOMIC DNA]</scope>
    <source>
        <strain evidence="3 4">JCM23202</strain>
    </source>
</reference>
<sequence>MKDSKTILNRQVALSLLFQILIVALLALPQLDEYRQQLAEITKLPTSAFWIPLLGILLLGNFLILSRIGTSLVEPLEELVDQTRMGAATIAFHKKSKNAEEDHLKHFIESQSLRTADMEQEIVRMENEVDRISELAKTSPEEIDALRMEIANLQSAKEDSDSQILKEQTNAAGLEKELIAIRRELKMRNRELETVRNESAALAKETAEDGRPMSVVLAEKLKTPLNVIRNLAGRLSQSWEDTPPSQIRDGLEEISKQSEEQFAVLKKYVGSVDLETEETEEPKQTA</sequence>
<dbReference type="Proteomes" id="UP000526501">
    <property type="component" value="Unassembled WGS sequence"/>
</dbReference>
<keyword evidence="4" id="KW-1185">Reference proteome</keyword>
<accession>A0A7X1B7B4</accession>
<dbReference type="Gene3D" id="1.10.287.1490">
    <property type="match status" value="1"/>
</dbReference>
<keyword evidence="2" id="KW-0472">Membrane</keyword>
<feature type="coiled-coil region" evidence="1">
    <location>
        <begin position="108"/>
        <end position="198"/>
    </location>
</feature>
<keyword evidence="1" id="KW-0175">Coiled coil</keyword>
<keyword evidence="2" id="KW-1133">Transmembrane helix</keyword>
<evidence type="ECO:0000256" key="1">
    <source>
        <dbReference type="SAM" id="Coils"/>
    </source>
</evidence>
<dbReference type="AlphaFoldDB" id="A0A7X1B7B4"/>
<organism evidence="3 4">
    <name type="scientific">Pelagicoccus albus</name>
    <dbReference type="NCBI Taxonomy" id="415222"/>
    <lineage>
        <taxon>Bacteria</taxon>
        <taxon>Pseudomonadati</taxon>
        <taxon>Verrucomicrobiota</taxon>
        <taxon>Opitutia</taxon>
        <taxon>Puniceicoccales</taxon>
        <taxon>Pelagicoccaceae</taxon>
        <taxon>Pelagicoccus</taxon>
    </lineage>
</organism>
<name>A0A7X1B7B4_9BACT</name>
<feature type="transmembrane region" description="Helical" evidence="2">
    <location>
        <begin position="12"/>
        <end position="28"/>
    </location>
</feature>
<keyword evidence="2" id="KW-0812">Transmembrane</keyword>
<proteinExistence type="predicted"/>
<evidence type="ECO:0000313" key="3">
    <source>
        <dbReference type="EMBL" id="MBC2607000.1"/>
    </source>
</evidence>
<dbReference type="RefSeq" id="WP_185660865.1">
    <property type="nucleotide sequence ID" value="NZ_CAWPOO010000012.1"/>
</dbReference>
<feature type="transmembrane region" description="Helical" evidence="2">
    <location>
        <begin position="48"/>
        <end position="65"/>
    </location>
</feature>
<evidence type="ECO:0000313" key="4">
    <source>
        <dbReference type="Proteomes" id="UP000526501"/>
    </source>
</evidence>